<proteinExistence type="predicted"/>
<evidence type="ECO:0000256" key="1">
    <source>
        <dbReference type="ARBA" id="ARBA00004123"/>
    </source>
</evidence>
<keyword evidence="4" id="KW-1185">Reference proteome</keyword>
<dbReference type="GO" id="GO:0005634">
    <property type="term" value="C:nucleus"/>
    <property type="evidence" value="ECO:0007669"/>
    <property type="project" value="UniProtKB-SubCell"/>
</dbReference>
<dbReference type="GO" id="GO:0003676">
    <property type="term" value="F:nucleic acid binding"/>
    <property type="evidence" value="ECO:0007669"/>
    <property type="project" value="InterPro"/>
</dbReference>
<dbReference type="InterPro" id="IPR032135">
    <property type="entry name" value="DUF4817"/>
</dbReference>
<evidence type="ECO:0000313" key="3">
    <source>
        <dbReference type="EMBL" id="KMQ84424.1"/>
    </source>
</evidence>
<comment type="subcellular location">
    <subcellularLocation>
        <location evidence="1">Nucleus</location>
    </subcellularLocation>
</comment>
<dbReference type="Pfam" id="PF16087">
    <property type="entry name" value="DUF4817"/>
    <property type="match status" value="1"/>
</dbReference>
<feature type="domain" description="DUF4817" evidence="2">
    <location>
        <begin position="7"/>
        <end position="60"/>
    </location>
</feature>
<gene>
    <name evidence="3" type="ORF">RF55_17771</name>
</gene>
<dbReference type="OrthoDB" id="7699088at2759"/>
<dbReference type="SUPFAM" id="SSF46689">
    <property type="entry name" value="Homeodomain-like"/>
    <property type="match status" value="1"/>
</dbReference>
<dbReference type="PANTHER" id="PTHR47326">
    <property type="entry name" value="TRANSPOSABLE ELEMENT TC3 TRANSPOSASE-LIKE PROTEIN"/>
    <property type="match status" value="1"/>
</dbReference>
<sequence length="359" mass="42336">MEAYYSTREMADMIFCYGLANGSNREARARYVQNYPTRKVPSQKLFSKLFQRLAETGSLTPRVIDRGRTRSVRTPDMEERILRRVEEDPRTSVRRIAAAEGINHRLVWSILHEQSLYPYHIQRVQALRPPDYQARLVFCQWFLRKCVEDLHFIENILFTDEAGFTKNGIVNFHNTHVWSDENPHAIEEFRDQHQFRINIWTGIVGDRIIGPYVLLNRLAGAIYHQFLSNELPIMLEEIPLLQRQRIWFMHDGAPPHFLHIVRRHLTQAFTVQWIGRGGPVVWPARSPDLNPLDFWLWGHLKTLVSSTPVNDIQTLQDRIFNECRQISDQPGVFERVRDSLRRRAETYVRVNGNHIEHLL</sequence>
<accession>A0A0J7K2A0</accession>
<evidence type="ECO:0000313" key="4">
    <source>
        <dbReference type="Proteomes" id="UP000036403"/>
    </source>
</evidence>
<dbReference type="EMBL" id="LBMM01016434">
    <property type="protein sequence ID" value="KMQ84424.1"/>
    <property type="molecule type" value="Genomic_DNA"/>
</dbReference>
<name>A0A0J7K2A0_LASNI</name>
<protein>
    <submittedName>
        <fullName evidence="3">Transposable element tc3 transposase</fullName>
    </submittedName>
</protein>
<comment type="caution">
    <text evidence="3">The sequence shown here is derived from an EMBL/GenBank/DDBJ whole genome shotgun (WGS) entry which is preliminary data.</text>
</comment>
<dbReference type="InterPro" id="IPR036397">
    <property type="entry name" value="RNaseH_sf"/>
</dbReference>
<dbReference type="PaxDb" id="67767-A0A0J7K2A0"/>
<dbReference type="Gene3D" id="3.30.420.10">
    <property type="entry name" value="Ribonuclease H-like superfamily/Ribonuclease H"/>
    <property type="match status" value="1"/>
</dbReference>
<dbReference type="Proteomes" id="UP000036403">
    <property type="component" value="Unassembled WGS sequence"/>
</dbReference>
<dbReference type="InterPro" id="IPR009057">
    <property type="entry name" value="Homeodomain-like_sf"/>
</dbReference>
<organism evidence="3 4">
    <name type="scientific">Lasius niger</name>
    <name type="common">Black garden ant</name>
    <dbReference type="NCBI Taxonomy" id="67767"/>
    <lineage>
        <taxon>Eukaryota</taxon>
        <taxon>Metazoa</taxon>
        <taxon>Ecdysozoa</taxon>
        <taxon>Arthropoda</taxon>
        <taxon>Hexapoda</taxon>
        <taxon>Insecta</taxon>
        <taxon>Pterygota</taxon>
        <taxon>Neoptera</taxon>
        <taxon>Endopterygota</taxon>
        <taxon>Hymenoptera</taxon>
        <taxon>Apocrita</taxon>
        <taxon>Aculeata</taxon>
        <taxon>Formicoidea</taxon>
        <taxon>Formicidae</taxon>
        <taxon>Formicinae</taxon>
        <taxon>Lasius</taxon>
        <taxon>Lasius</taxon>
    </lineage>
</organism>
<evidence type="ECO:0000259" key="2">
    <source>
        <dbReference type="Pfam" id="PF16087"/>
    </source>
</evidence>
<dbReference type="PANTHER" id="PTHR47326:SF1">
    <property type="entry name" value="HTH PSQ-TYPE DOMAIN-CONTAINING PROTEIN"/>
    <property type="match status" value="1"/>
</dbReference>
<reference evidence="3 4" key="1">
    <citation type="submission" date="2015-04" db="EMBL/GenBank/DDBJ databases">
        <title>Lasius niger genome sequencing.</title>
        <authorList>
            <person name="Konorov E.A."/>
            <person name="Nikitin M.A."/>
            <person name="Kirill M.V."/>
            <person name="Chang P."/>
        </authorList>
    </citation>
    <scope>NUCLEOTIDE SEQUENCE [LARGE SCALE GENOMIC DNA]</scope>
    <source>
        <tissue evidence="3">Whole</tissue>
    </source>
</reference>
<dbReference type="AlphaFoldDB" id="A0A0J7K2A0"/>